<reference evidence="2 4" key="1">
    <citation type="submission" date="2016-10" db="EMBL/GenBank/DDBJ databases">
        <authorList>
            <person name="Varghese N."/>
            <person name="Submissions S."/>
        </authorList>
    </citation>
    <scope>NUCLEOTIDE SEQUENCE [LARGE SCALE GENOMIC DNA]</scope>
    <source>
        <strain evidence="2 4">CGMCC 1.7071</strain>
    </source>
</reference>
<evidence type="ECO:0000313" key="1">
    <source>
        <dbReference type="EMBL" id="SEI17230.1"/>
    </source>
</evidence>
<name>A0A1H8UJ53_9HYPH</name>
<evidence type="ECO:0000313" key="3">
    <source>
        <dbReference type="Proteomes" id="UP000183063"/>
    </source>
</evidence>
<sequence>MGISRSDEDDIVIAHHMAVWTATELLRTTFIRMPTPLSTNSLKAAEGKLRCCLQRALGFPPSGIRDFVPYRMLGPRCALLSRTVRLP</sequence>
<dbReference type="Proteomes" id="UP000183063">
    <property type="component" value="Unassembled WGS sequence"/>
</dbReference>
<evidence type="ECO:0000313" key="4">
    <source>
        <dbReference type="Proteomes" id="UP000198939"/>
    </source>
</evidence>
<gene>
    <name evidence="1" type="ORF">RTCCBAU85039_5587</name>
    <name evidence="2" type="ORF">SAMN05216228_103456</name>
</gene>
<reference evidence="1" key="2">
    <citation type="submission" date="2016-10" db="EMBL/GenBank/DDBJ databases">
        <authorList>
            <person name="de Groot N.N."/>
        </authorList>
    </citation>
    <scope>NUCLEOTIDE SEQUENCE [LARGE SCALE GENOMIC DNA]</scope>
    <source>
        <strain evidence="1">CCBAU85039</strain>
    </source>
</reference>
<dbReference type="Proteomes" id="UP000198939">
    <property type="component" value="Unassembled WGS sequence"/>
</dbReference>
<dbReference type="EMBL" id="FOCV01000034">
    <property type="protein sequence ID" value="SEP03116.1"/>
    <property type="molecule type" value="Genomic_DNA"/>
</dbReference>
<dbReference type="AlphaFoldDB" id="A0A1H8UJ53"/>
<dbReference type="EMBL" id="FNXB01000044">
    <property type="protein sequence ID" value="SEI17230.1"/>
    <property type="molecule type" value="Genomic_DNA"/>
</dbReference>
<reference evidence="3" key="3">
    <citation type="submission" date="2016-10" db="EMBL/GenBank/DDBJ databases">
        <authorList>
            <person name="Wibberg D."/>
        </authorList>
    </citation>
    <scope>NUCLEOTIDE SEQUENCE [LARGE SCALE GENOMIC DNA]</scope>
</reference>
<keyword evidence="4" id="KW-1185">Reference proteome</keyword>
<proteinExistence type="predicted"/>
<evidence type="ECO:0000313" key="2">
    <source>
        <dbReference type="EMBL" id="SEP03116.1"/>
    </source>
</evidence>
<accession>A0A1H8UJ53</accession>
<organism evidence="1 3">
    <name type="scientific">Rhizobium tibeticum</name>
    <dbReference type="NCBI Taxonomy" id="501024"/>
    <lineage>
        <taxon>Bacteria</taxon>
        <taxon>Pseudomonadati</taxon>
        <taxon>Pseudomonadota</taxon>
        <taxon>Alphaproteobacteria</taxon>
        <taxon>Hyphomicrobiales</taxon>
        <taxon>Rhizobiaceae</taxon>
        <taxon>Rhizobium/Agrobacterium group</taxon>
        <taxon>Rhizobium</taxon>
    </lineage>
</organism>
<protein>
    <submittedName>
        <fullName evidence="1">Uncharacterized protein</fullName>
    </submittedName>
</protein>